<gene>
    <name evidence="1" type="ORF">TsFJ059_004004</name>
</gene>
<evidence type="ECO:0000313" key="2">
    <source>
        <dbReference type="Proteomes" id="UP000826573"/>
    </source>
</evidence>
<sequence length="82" mass="8561">MLWGPCDAALISPIHAVSQNTESYGVQLSELLAFGGAGVSAGSQSRAPSSWLDELSQHLVASLPVAGKHIHGPSHLSSRAEW</sequence>
<name>A0A9P8HQP0_9HYPO</name>
<dbReference type="EMBL" id="JAIMJC010000002">
    <property type="protein sequence ID" value="KAH0529234.1"/>
    <property type="molecule type" value="Genomic_DNA"/>
</dbReference>
<feature type="non-terminal residue" evidence="1">
    <location>
        <position position="1"/>
    </location>
</feature>
<reference evidence="1 2" key="1">
    <citation type="submission" date="2021-08" db="EMBL/GenBank/DDBJ databases">
        <title>The highly contiguous genome resource for Trichoderma semiorbis FJ059, a fungal antagonistic to plant pathogens.</title>
        <authorList>
            <person name="Liu T."/>
        </authorList>
    </citation>
    <scope>NUCLEOTIDE SEQUENCE [LARGE SCALE GENOMIC DNA]</scope>
    <source>
        <strain evidence="1 2">FJ059</strain>
    </source>
</reference>
<dbReference type="Proteomes" id="UP000826573">
    <property type="component" value="Unassembled WGS sequence"/>
</dbReference>
<comment type="caution">
    <text evidence="1">The sequence shown here is derived from an EMBL/GenBank/DDBJ whole genome shotgun (WGS) entry which is preliminary data.</text>
</comment>
<keyword evidence="2" id="KW-1185">Reference proteome</keyword>
<dbReference type="AlphaFoldDB" id="A0A9P8HQP0"/>
<evidence type="ECO:0000313" key="1">
    <source>
        <dbReference type="EMBL" id="KAH0529234.1"/>
    </source>
</evidence>
<accession>A0A9P8HQP0</accession>
<protein>
    <submittedName>
        <fullName evidence="1">Uncharacterized protein</fullName>
    </submittedName>
</protein>
<proteinExistence type="predicted"/>
<organism evidence="1 2">
    <name type="scientific">Trichoderma semiorbis</name>
    <dbReference type="NCBI Taxonomy" id="1491008"/>
    <lineage>
        <taxon>Eukaryota</taxon>
        <taxon>Fungi</taxon>
        <taxon>Dikarya</taxon>
        <taxon>Ascomycota</taxon>
        <taxon>Pezizomycotina</taxon>
        <taxon>Sordariomycetes</taxon>
        <taxon>Hypocreomycetidae</taxon>
        <taxon>Hypocreales</taxon>
        <taxon>Hypocreaceae</taxon>
        <taxon>Trichoderma</taxon>
    </lineage>
</organism>